<evidence type="ECO:0000259" key="2">
    <source>
        <dbReference type="Pfam" id="PF15463"/>
    </source>
</evidence>
<dbReference type="PANTHER" id="PTHR28244">
    <property type="entry name" value="RNA POLYMERASE I-SPECIFIC TRANSCRIPTION INITIATION FACTOR RRN11"/>
    <property type="match status" value="1"/>
</dbReference>
<name>A0A6A6JQV7_WESOR</name>
<reference evidence="3" key="1">
    <citation type="journal article" date="2020" name="Stud. Mycol.">
        <title>101 Dothideomycetes genomes: a test case for predicting lifestyles and emergence of pathogens.</title>
        <authorList>
            <person name="Haridas S."/>
            <person name="Albert R."/>
            <person name="Binder M."/>
            <person name="Bloem J."/>
            <person name="Labutti K."/>
            <person name="Salamov A."/>
            <person name="Andreopoulos B."/>
            <person name="Baker S."/>
            <person name="Barry K."/>
            <person name="Bills G."/>
            <person name="Bluhm B."/>
            <person name="Cannon C."/>
            <person name="Castanera R."/>
            <person name="Culley D."/>
            <person name="Daum C."/>
            <person name="Ezra D."/>
            <person name="Gonzalez J."/>
            <person name="Henrissat B."/>
            <person name="Kuo A."/>
            <person name="Liang C."/>
            <person name="Lipzen A."/>
            <person name="Lutzoni F."/>
            <person name="Magnuson J."/>
            <person name="Mondo S."/>
            <person name="Nolan M."/>
            <person name="Ohm R."/>
            <person name="Pangilinan J."/>
            <person name="Park H.-J."/>
            <person name="Ramirez L."/>
            <person name="Alfaro M."/>
            <person name="Sun H."/>
            <person name="Tritt A."/>
            <person name="Yoshinaga Y."/>
            <person name="Zwiers L.-H."/>
            <person name="Turgeon B."/>
            <person name="Goodwin S."/>
            <person name="Spatafora J."/>
            <person name="Crous P."/>
            <person name="Grigoriev I."/>
        </authorList>
    </citation>
    <scope>NUCLEOTIDE SEQUENCE</scope>
    <source>
        <strain evidence="3">CBS 379.55</strain>
    </source>
</reference>
<dbReference type="GO" id="GO:0070860">
    <property type="term" value="C:RNA polymerase I core factor complex"/>
    <property type="evidence" value="ECO:0007669"/>
    <property type="project" value="TreeGrafter"/>
</dbReference>
<dbReference type="EMBL" id="ML986487">
    <property type="protein sequence ID" value="KAF2278624.1"/>
    <property type="molecule type" value="Genomic_DNA"/>
</dbReference>
<proteinExistence type="predicted"/>
<organism evidence="3 4">
    <name type="scientific">Westerdykella ornata</name>
    <dbReference type="NCBI Taxonomy" id="318751"/>
    <lineage>
        <taxon>Eukaryota</taxon>
        <taxon>Fungi</taxon>
        <taxon>Dikarya</taxon>
        <taxon>Ascomycota</taxon>
        <taxon>Pezizomycotina</taxon>
        <taxon>Dothideomycetes</taxon>
        <taxon>Pleosporomycetidae</taxon>
        <taxon>Pleosporales</taxon>
        <taxon>Sporormiaceae</taxon>
        <taxon>Westerdykella</taxon>
    </lineage>
</organism>
<feature type="domain" description="Extracellular mutant protein 11 C-terminal" evidence="2">
    <location>
        <begin position="389"/>
        <end position="520"/>
    </location>
</feature>
<feature type="compositionally biased region" description="Low complexity" evidence="1">
    <location>
        <begin position="333"/>
        <end position="356"/>
    </location>
</feature>
<feature type="region of interest" description="Disordered" evidence="1">
    <location>
        <begin position="184"/>
        <end position="221"/>
    </location>
</feature>
<dbReference type="RefSeq" id="XP_033656163.1">
    <property type="nucleotide sequence ID" value="XM_033793810.1"/>
</dbReference>
<feature type="region of interest" description="Disordered" evidence="1">
    <location>
        <begin position="1"/>
        <end position="68"/>
    </location>
</feature>
<feature type="compositionally biased region" description="Pro residues" evidence="1">
    <location>
        <begin position="357"/>
        <end position="370"/>
    </location>
</feature>
<dbReference type="GO" id="GO:0001164">
    <property type="term" value="F:RNA polymerase I core promoter sequence-specific DNA binding"/>
    <property type="evidence" value="ECO:0007669"/>
    <property type="project" value="TreeGrafter"/>
</dbReference>
<dbReference type="InterPro" id="IPR053029">
    <property type="entry name" value="RNA_pol_I-specific_init_factor"/>
</dbReference>
<dbReference type="Pfam" id="PF15463">
    <property type="entry name" value="ECM11"/>
    <property type="match status" value="1"/>
</dbReference>
<dbReference type="GO" id="GO:0042790">
    <property type="term" value="P:nucleolar large rRNA transcription by RNA polymerase I"/>
    <property type="evidence" value="ECO:0007669"/>
    <property type="project" value="TreeGrafter"/>
</dbReference>
<feature type="region of interest" description="Disordered" evidence="1">
    <location>
        <begin position="92"/>
        <end position="155"/>
    </location>
</feature>
<dbReference type="PANTHER" id="PTHR28244:SF1">
    <property type="entry name" value="RNA POLYMERASE I-SPECIFIC TRANSCRIPTION INITIATION FACTOR RRN11"/>
    <property type="match status" value="1"/>
</dbReference>
<feature type="region of interest" description="Disordered" evidence="1">
    <location>
        <begin position="278"/>
        <end position="382"/>
    </location>
</feature>
<feature type="compositionally biased region" description="Acidic residues" evidence="1">
    <location>
        <begin position="114"/>
        <end position="138"/>
    </location>
</feature>
<evidence type="ECO:0000256" key="1">
    <source>
        <dbReference type="SAM" id="MobiDB-lite"/>
    </source>
</evidence>
<gene>
    <name evidence="3" type="ORF">EI97DRAFT_215119</name>
</gene>
<feature type="compositionally biased region" description="Polar residues" evidence="1">
    <location>
        <begin position="95"/>
        <end position="111"/>
    </location>
</feature>
<feature type="compositionally biased region" description="Low complexity" evidence="1">
    <location>
        <begin position="526"/>
        <end position="536"/>
    </location>
</feature>
<feature type="compositionally biased region" description="Polar residues" evidence="1">
    <location>
        <begin position="186"/>
        <end position="196"/>
    </location>
</feature>
<accession>A0A6A6JQV7</accession>
<evidence type="ECO:0000313" key="3">
    <source>
        <dbReference type="EMBL" id="KAF2278624.1"/>
    </source>
</evidence>
<feature type="compositionally biased region" description="Polar residues" evidence="1">
    <location>
        <begin position="278"/>
        <end position="295"/>
    </location>
</feature>
<dbReference type="OrthoDB" id="5346740at2759"/>
<dbReference type="InterPro" id="IPR029178">
    <property type="entry name" value="Ecm11_C"/>
</dbReference>
<dbReference type="Proteomes" id="UP000800097">
    <property type="component" value="Unassembled WGS sequence"/>
</dbReference>
<evidence type="ECO:0000313" key="4">
    <source>
        <dbReference type="Proteomes" id="UP000800097"/>
    </source>
</evidence>
<protein>
    <recommendedName>
        <fullName evidence="2">Extracellular mutant protein 11 C-terminal domain-containing protein</fullName>
    </recommendedName>
</protein>
<dbReference type="AlphaFoldDB" id="A0A6A6JQV7"/>
<sequence>MNSFVKNSHGGGGHSNGRPRSRQQVAANAKVTYEQVQANKKQPRVEANTAAQQHAPAQKRGIGQHDQPVGLRQLPQLGRGARMHQDAYGTDAESIDTTVQGGSVHPQQINGESDYGDDVSEGEMYDEEEEGEGEEDIGDQQYYYEEPKYTPHNLQELVQGVPADIRGQVQGRLAQYNQYGAHDLSYPSTTSGNPENVSDHFESKQESIVDEEENQSHISPTPQREVKEMFASIGPALQRPSSASELPHPAEVNRNIFKQGAMIRGNRPATVMGVRPVQQRTSTDPQLGLPHSNTQNDRHHAVPGSAHVKKEDEVTNVQDRQALPQRGAGTRRPLAPAPTQAAKPTKPVAIAAAVAPTRPPPPVTVQPLSPPSTEQKMHPSSPHGGLLEDYDLPALYTMEYEQLKNEDFDTVPRAPPPVLSEDMAKKPLHERLEHVHRSLDAVDQSKFFASIPTAEWEEAGEWFLEQFGEIMKRTREARQAKRKLAIAFEEEVEKRHRHVVKKQRQVDEALQKMSAQGQGLIPPKSPGRGSKSPPRR</sequence>
<dbReference type="GeneID" id="54546985"/>
<feature type="region of interest" description="Disordered" evidence="1">
    <location>
        <begin position="498"/>
        <end position="536"/>
    </location>
</feature>
<feature type="compositionally biased region" description="Basic and acidic residues" evidence="1">
    <location>
        <begin position="197"/>
        <end position="207"/>
    </location>
</feature>
<keyword evidence="4" id="KW-1185">Reference proteome</keyword>
<dbReference type="GO" id="GO:0017025">
    <property type="term" value="F:TBP-class protein binding"/>
    <property type="evidence" value="ECO:0007669"/>
    <property type="project" value="TreeGrafter"/>
</dbReference>